<keyword evidence="3" id="KW-0560">Oxidoreductase</keyword>
<dbReference type="GeneID" id="70192362"/>
<dbReference type="InterPro" id="IPR002347">
    <property type="entry name" value="SDR_fam"/>
</dbReference>
<name>A0A9P8XRU6_9PEZI</name>
<accession>A0A9P8XRU6</accession>
<dbReference type="Proteomes" id="UP000756346">
    <property type="component" value="Unassembled WGS sequence"/>
</dbReference>
<dbReference type="OrthoDB" id="542013at2759"/>
<dbReference type="PANTHER" id="PTHR24320">
    <property type="entry name" value="RETINOL DEHYDROGENASE"/>
    <property type="match status" value="1"/>
</dbReference>
<evidence type="ECO:0000313" key="4">
    <source>
        <dbReference type="EMBL" id="KAH7014259.1"/>
    </source>
</evidence>
<evidence type="ECO:0000256" key="3">
    <source>
        <dbReference type="ARBA" id="ARBA00023002"/>
    </source>
</evidence>
<organism evidence="4 5">
    <name type="scientific">Microdochium trichocladiopsis</name>
    <dbReference type="NCBI Taxonomy" id="1682393"/>
    <lineage>
        <taxon>Eukaryota</taxon>
        <taxon>Fungi</taxon>
        <taxon>Dikarya</taxon>
        <taxon>Ascomycota</taxon>
        <taxon>Pezizomycotina</taxon>
        <taxon>Sordariomycetes</taxon>
        <taxon>Xylariomycetidae</taxon>
        <taxon>Xylariales</taxon>
        <taxon>Microdochiaceae</taxon>
        <taxon>Microdochium</taxon>
    </lineage>
</organism>
<dbReference type="PANTHER" id="PTHR24320:SF252">
    <property type="entry name" value="DEHYDROGENASE_REDUCTASE FAMILY PROTEIN, PUTATIVE (AFU_ORTHOLOGUE AFUA_3G08550)-RELATED"/>
    <property type="match status" value="1"/>
</dbReference>
<dbReference type="Gene3D" id="3.40.50.720">
    <property type="entry name" value="NAD(P)-binding Rossmann-like Domain"/>
    <property type="match status" value="1"/>
</dbReference>
<comment type="caution">
    <text evidence="4">The sequence shown here is derived from an EMBL/GenBank/DDBJ whole genome shotgun (WGS) entry which is preliminary data.</text>
</comment>
<evidence type="ECO:0000256" key="2">
    <source>
        <dbReference type="ARBA" id="ARBA00022857"/>
    </source>
</evidence>
<gene>
    <name evidence="4" type="ORF">B0I36DRAFT_436317</name>
</gene>
<dbReference type="PRINTS" id="PR00081">
    <property type="entry name" value="GDHRDH"/>
</dbReference>
<dbReference type="EMBL" id="JAGTJQ010000013">
    <property type="protein sequence ID" value="KAH7014259.1"/>
    <property type="molecule type" value="Genomic_DNA"/>
</dbReference>
<dbReference type="AlphaFoldDB" id="A0A9P8XRU6"/>
<comment type="similarity">
    <text evidence="1">Belongs to the short-chain dehydrogenases/reductases (SDR) family.</text>
</comment>
<proteinExistence type="inferred from homology"/>
<keyword evidence="2" id="KW-0521">NADP</keyword>
<evidence type="ECO:0008006" key="6">
    <source>
        <dbReference type="Google" id="ProtNLM"/>
    </source>
</evidence>
<sequence>MEQILMRFSPVALPPADTFHDQTCLVTGGTGGLGLALAAHFINLGAKQVVITSRNAAKSKNALKELEKLTSGKSAPKDKVRVMELDMSSFKSVVNFAAEASKINSGKGGLDCVFLNAGAIAVDYELTDDGFETNLQTNAIGTALLARLLLDSMLRERPNRTTLAHMGLTGSGHHLTFTVEELDKWAATPPMGDGGSVRGGLVGYVNDPKKYPNPDFSYSITKTLAHYAMAQIAELARDEKTGRPQVIVNTCCPGIVKTDLARNHAAKGLHMVAGIALFHGVLGKTAEQGARTLLRSVMTGEEQHGEFIRFYGDKAKTAEQSSKLFKSETGKKVRAAFWREVGDVVREKAPSAAHLFPRAEKA</sequence>
<dbReference type="InterPro" id="IPR036291">
    <property type="entry name" value="NAD(P)-bd_dom_sf"/>
</dbReference>
<dbReference type="GO" id="GO:0016491">
    <property type="term" value="F:oxidoreductase activity"/>
    <property type="evidence" value="ECO:0007669"/>
    <property type="project" value="UniProtKB-KW"/>
</dbReference>
<dbReference type="RefSeq" id="XP_046005226.1">
    <property type="nucleotide sequence ID" value="XM_046162816.1"/>
</dbReference>
<protein>
    <recommendedName>
        <fullName evidence="6">NAD(P)-binding protein</fullName>
    </recommendedName>
</protein>
<dbReference type="Pfam" id="PF00106">
    <property type="entry name" value="adh_short"/>
    <property type="match status" value="1"/>
</dbReference>
<reference evidence="4" key="1">
    <citation type="journal article" date="2021" name="Nat. Commun.">
        <title>Genetic determinants of endophytism in the Arabidopsis root mycobiome.</title>
        <authorList>
            <person name="Mesny F."/>
            <person name="Miyauchi S."/>
            <person name="Thiergart T."/>
            <person name="Pickel B."/>
            <person name="Atanasova L."/>
            <person name="Karlsson M."/>
            <person name="Huettel B."/>
            <person name="Barry K.W."/>
            <person name="Haridas S."/>
            <person name="Chen C."/>
            <person name="Bauer D."/>
            <person name="Andreopoulos W."/>
            <person name="Pangilinan J."/>
            <person name="LaButti K."/>
            <person name="Riley R."/>
            <person name="Lipzen A."/>
            <person name="Clum A."/>
            <person name="Drula E."/>
            <person name="Henrissat B."/>
            <person name="Kohler A."/>
            <person name="Grigoriev I.V."/>
            <person name="Martin F.M."/>
            <person name="Hacquard S."/>
        </authorList>
    </citation>
    <scope>NUCLEOTIDE SEQUENCE</scope>
    <source>
        <strain evidence="4">MPI-CAGE-CH-0230</strain>
    </source>
</reference>
<dbReference type="SUPFAM" id="SSF51735">
    <property type="entry name" value="NAD(P)-binding Rossmann-fold domains"/>
    <property type="match status" value="1"/>
</dbReference>
<evidence type="ECO:0000313" key="5">
    <source>
        <dbReference type="Proteomes" id="UP000756346"/>
    </source>
</evidence>
<evidence type="ECO:0000256" key="1">
    <source>
        <dbReference type="ARBA" id="ARBA00006484"/>
    </source>
</evidence>
<keyword evidence="5" id="KW-1185">Reference proteome</keyword>